<reference evidence="2 3" key="1">
    <citation type="submission" date="2018-06" db="EMBL/GenBank/DDBJ databases">
        <title>The draft genome sequence of Crocinitomix sp. SM1701.</title>
        <authorList>
            <person name="Zhang X."/>
        </authorList>
    </citation>
    <scope>NUCLEOTIDE SEQUENCE [LARGE SCALE GENOMIC DNA]</scope>
    <source>
        <strain evidence="2 3">SM1701</strain>
    </source>
</reference>
<dbReference type="PANTHER" id="PTHR36919">
    <property type="entry name" value="BLR1215 PROTEIN"/>
    <property type="match status" value="1"/>
</dbReference>
<comment type="caution">
    <text evidence="2">The sequence shown here is derived from an EMBL/GenBank/DDBJ whole genome shotgun (WGS) entry which is preliminary data.</text>
</comment>
<dbReference type="AlphaFoldDB" id="A0A2W1ND85"/>
<evidence type="ECO:0000313" key="3">
    <source>
        <dbReference type="Proteomes" id="UP000249248"/>
    </source>
</evidence>
<name>A0A2W1ND85_9FLAO</name>
<gene>
    <name evidence="2" type="ORF">DNU06_10030</name>
</gene>
<dbReference type="EMBL" id="QKSB01000005">
    <property type="protein sequence ID" value="PZE17073.1"/>
    <property type="molecule type" value="Genomic_DNA"/>
</dbReference>
<proteinExistence type="predicted"/>
<accession>A0A2W1ND85</accession>
<dbReference type="Proteomes" id="UP000249248">
    <property type="component" value="Unassembled WGS sequence"/>
</dbReference>
<dbReference type="OrthoDB" id="9814399at2"/>
<evidence type="ECO:0000313" key="2">
    <source>
        <dbReference type="EMBL" id="PZE17073.1"/>
    </source>
</evidence>
<protein>
    <submittedName>
        <fullName evidence="2">DUF2147 domain-containing protein</fullName>
    </submittedName>
</protein>
<evidence type="ECO:0000259" key="1">
    <source>
        <dbReference type="Pfam" id="PF09917"/>
    </source>
</evidence>
<dbReference type="Pfam" id="PF09917">
    <property type="entry name" value="DUF2147"/>
    <property type="match status" value="1"/>
</dbReference>
<dbReference type="InterPro" id="IPR019223">
    <property type="entry name" value="DUF2147"/>
</dbReference>
<dbReference type="PANTHER" id="PTHR36919:SF2">
    <property type="entry name" value="BLL6627 PROTEIN"/>
    <property type="match status" value="1"/>
</dbReference>
<sequence>MRVKHVLLFLIFLPFIGKSQVSTDDIVGVWLTQAKDAKVEVYKKGGKYFGKVIWIKTPNDENGQPVKDTKNPDDAKKNQNILGMDIITDLVFKTEEWSGGKVYDPKNGETYDCKIWLEEGKIHLRGYLGWFYETKTWKDGLKIHFV</sequence>
<dbReference type="Gene3D" id="2.40.128.520">
    <property type="match status" value="1"/>
</dbReference>
<feature type="domain" description="DUF2147" evidence="1">
    <location>
        <begin position="28"/>
        <end position="138"/>
    </location>
</feature>
<organism evidence="2 3">
    <name type="scientific">Putridiphycobacter roseus</name>
    <dbReference type="NCBI Taxonomy" id="2219161"/>
    <lineage>
        <taxon>Bacteria</taxon>
        <taxon>Pseudomonadati</taxon>
        <taxon>Bacteroidota</taxon>
        <taxon>Flavobacteriia</taxon>
        <taxon>Flavobacteriales</taxon>
        <taxon>Crocinitomicaceae</taxon>
        <taxon>Putridiphycobacter</taxon>
    </lineage>
</organism>
<keyword evidence="3" id="KW-1185">Reference proteome</keyword>